<feature type="transmembrane region" description="Helical" evidence="7">
    <location>
        <begin position="116"/>
        <end position="138"/>
    </location>
</feature>
<keyword evidence="6" id="KW-0653">Protein transport</keyword>
<dbReference type="GO" id="GO:0005886">
    <property type="term" value="C:plasma membrane"/>
    <property type="evidence" value="ECO:0007669"/>
    <property type="project" value="UniProtKB-SubCell"/>
</dbReference>
<feature type="domain" description="MotA/TolQ/ExbB proton channel" evidence="8">
    <location>
        <begin position="89"/>
        <end position="191"/>
    </location>
</feature>
<dbReference type="PANTHER" id="PTHR30625">
    <property type="entry name" value="PROTEIN TOLQ"/>
    <property type="match status" value="1"/>
</dbReference>
<evidence type="ECO:0000256" key="6">
    <source>
        <dbReference type="RuleBase" id="RU004057"/>
    </source>
</evidence>
<evidence type="ECO:0000259" key="8">
    <source>
        <dbReference type="Pfam" id="PF01618"/>
    </source>
</evidence>
<dbReference type="PANTHER" id="PTHR30625:SF11">
    <property type="entry name" value="MOTA_TOLQ_EXBB PROTON CHANNEL DOMAIN-CONTAINING PROTEIN"/>
    <property type="match status" value="1"/>
</dbReference>
<evidence type="ECO:0000256" key="2">
    <source>
        <dbReference type="ARBA" id="ARBA00022475"/>
    </source>
</evidence>
<evidence type="ECO:0000256" key="1">
    <source>
        <dbReference type="ARBA" id="ARBA00004651"/>
    </source>
</evidence>
<keyword evidence="6" id="KW-0813">Transport</keyword>
<proteinExistence type="inferred from homology"/>
<accession>A0A410JXN1</accession>
<evidence type="ECO:0000256" key="3">
    <source>
        <dbReference type="ARBA" id="ARBA00022692"/>
    </source>
</evidence>
<keyword evidence="5 7" id="KW-0472">Membrane</keyword>
<keyword evidence="4 7" id="KW-1133">Transmembrane helix</keyword>
<dbReference type="OrthoDB" id="4045at2"/>
<feature type="transmembrane region" description="Helical" evidence="7">
    <location>
        <begin position="15"/>
        <end position="35"/>
    </location>
</feature>
<dbReference type="RefSeq" id="WP_128466213.1">
    <property type="nucleotide sequence ID" value="NZ_CP035108.1"/>
</dbReference>
<keyword evidence="2" id="KW-1003">Cell membrane</keyword>
<dbReference type="EMBL" id="CP035108">
    <property type="protein sequence ID" value="QAR32927.1"/>
    <property type="molecule type" value="Genomic_DNA"/>
</dbReference>
<evidence type="ECO:0000313" key="10">
    <source>
        <dbReference type="Proteomes" id="UP000287502"/>
    </source>
</evidence>
<sequence>MLDSFVQIMEKGGVLMYPILFLSMISLGIFLERLYALRKERYMPKLFLEKLFEALGKKDLEAARTISSADASSAAKIASDVLNNLDLPISRLMEATEESGRYEARRLEKYLPTLQTIASVSPLLGLLGTVFGMIKTFIVISSQGVGDAQALAGGISEALITTAAGLSVAIPTMIFYYIVRNRSDRVSLELEQATSRMINLIFKEGGQ</sequence>
<dbReference type="InterPro" id="IPR002898">
    <property type="entry name" value="MotA_ExbB_proton_chnl"/>
</dbReference>
<feature type="transmembrane region" description="Helical" evidence="7">
    <location>
        <begin position="158"/>
        <end position="179"/>
    </location>
</feature>
<dbReference type="KEGG" id="gtl:EP073_05755"/>
<gene>
    <name evidence="9" type="ORF">EP073_05755</name>
</gene>
<dbReference type="AlphaFoldDB" id="A0A410JXN1"/>
<dbReference type="InterPro" id="IPR050790">
    <property type="entry name" value="ExbB/TolQ_transport"/>
</dbReference>
<comment type="subcellular location">
    <subcellularLocation>
        <location evidence="1">Cell membrane</location>
        <topology evidence="1">Multi-pass membrane protein</topology>
    </subcellularLocation>
    <subcellularLocation>
        <location evidence="6">Membrane</location>
        <topology evidence="6">Multi-pass membrane protein</topology>
    </subcellularLocation>
</comment>
<evidence type="ECO:0000313" key="9">
    <source>
        <dbReference type="EMBL" id="QAR32927.1"/>
    </source>
</evidence>
<organism evidence="9 10">
    <name type="scientific">Geovibrio thiophilus</name>
    <dbReference type="NCBI Taxonomy" id="139438"/>
    <lineage>
        <taxon>Bacteria</taxon>
        <taxon>Pseudomonadati</taxon>
        <taxon>Deferribacterota</taxon>
        <taxon>Deferribacteres</taxon>
        <taxon>Deferribacterales</taxon>
        <taxon>Geovibrionaceae</taxon>
        <taxon>Geovibrio</taxon>
    </lineage>
</organism>
<protein>
    <submittedName>
        <fullName evidence="9">MotA/TolQ/ExbB proton channel family protein</fullName>
    </submittedName>
</protein>
<evidence type="ECO:0000256" key="7">
    <source>
        <dbReference type="SAM" id="Phobius"/>
    </source>
</evidence>
<name>A0A410JXN1_9BACT</name>
<dbReference type="Proteomes" id="UP000287502">
    <property type="component" value="Chromosome"/>
</dbReference>
<keyword evidence="3 7" id="KW-0812">Transmembrane</keyword>
<evidence type="ECO:0000256" key="5">
    <source>
        <dbReference type="ARBA" id="ARBA00023136"/>
    </source>
</evidence>
<reference evidence="9 10" key="1">
    <citation type="submission" date="2019-01" db="EMBL/GenBank/DDBJ databases">
        <title>Geovibrio thiophilus DSM 11263, complete genome.</title>
        <authorList>
            <person name="Spring S."/>
            <person name="Bunk B."/>
            <person name="Sproer C."/>
        </authorList>
    </citation>
    <scope>NUCLEOTIDE SEQUENCE [LARGE SCALE GENOMIC DNA]</scope>
    <source>
        <strain evidence="9 10">DSM 11263</strain>
    </source>
</reference>
<dbReference type="GO" id="GO:0017038">
    <property type="term" value="P:protein import"/>
    <property type="evidence" value="ECO:0007669"/>
    <property type="project" value="TreeGrafter"/>
</dbReference>
<comment type="similarity">
    <text evidence="6">Belongs to the exbB/tolQ family.</text>
</comment>
<keyword evidence="10" id="KW-1185">Reference proteome</keyword>
<dbReference type="Pfam" id="PF01618">
    <property type="entry name" value="MotA_ExbB"/>
    <property type="match status" value="1"/>
</dbReference>
<evidence type="ECO:0000256" key="4">
    <source>
        <dbReference type="ARBA" id="ARBA00022989"/>
    </source>
</evidence>